<dbReference type="Pfam" id="PF03065">
    <property type="entry name" value="Glyco_hydro_57"/>
    <property type="match status" value="1"/>
</dbReference>
<keyword evidence="6" id="KW-0326">Glycosidase</keyword>
<dbReference type="SUPFAM" id="SSF88713">
    <property type="entry name" value="Glycoside hydrolase/deacetylase"/>
    <property type="match status" value="1"/>
</dbReference>
<evidence type="ECO:0000259" key="4">
    <source>
        <dbReference type="Pfam" id="PF09094"/>
    </source>
</evidence>
<dbReference type="InterPro" id="IPR028995">
    <property type="entry name" value="Glyco_hydro_57/38_cen_sf"/>
</dbReference>
<dbReference type="InterPro" id="IPR052046">
    <property type="entry name" value="GH57_Enzymes"/>
</dbReference>
<dbReference type="PANTHER" id="PTHR36306">
    <property type="entry name" value="ALPHA-AMYLASE-RELATED-RELATED"/>
    <property type="match status" value="1"/>
</dbReference>
<dbReference type="GO" id="GO:0030246">
    <property type="term" value="F:carbohydrate binding"/>
    <property type="evidence" value="ECO:0007669"/>
    <property type="project" value="InterPro"/>
</dbReference>
<dbReference type="Pfam" id="PF09095">
    <property type="entry name" value="AmyA-gluTrfs_C"/>
    <property type="match status" value="1"/>
</dbReference>
<dbReference type="InterPro" id="IPR014718">
    <property type="entry name" value="GH-type_carb-bd"/>
</dbReference>
<dbReference type="AlphaFoldDB" id="A0A3B1C579"/>
<reference evidence="6" key="1">
    <citation type="submission" date="2018-06" db="EMBL/GenBank/DDBJ databases">
        <authorList>
            <person name="Zhirakovskaya E."/>
        </authorList>
    </citation>
    <scope>NUCLEOTIDE SEQUENCE</scope>
</reference>
<dbReference type="InterPro" id="IPR015178">
    <property type="entry name" value="A-amylase/a-glucTrfase_central"/>
</dbReference>
<proteinExistence type="inferred from homology"/>
<evidence type="ECO:0000256" key="1">
    <source>
        <dbReference type="ARBA" id="ARBA00006821"/>
    </source>
</evidence>
<keyword evidence="6" id="KW-0378">Hydrolase</keyword>
<dbReference type="CDD" id="cd10793">
    <property type="entry name" value="GH57N_TLGT_like"/>
    <property type="match status" value="1"/>
</dbReference>
<sequence length="716" mass="82059">MNTIDFLVGIHNHQPVGNFGYVFEDVYEKCYKPQLEVLSQHPGVRIALHHSGPLLEWIEDNRPEYFDIVGEMVDRGQVEILSGGFYEPILSSIPVEDAVGQIVMMNDYIKKRFGSAPEGMWMAERIWDPYMPIIISAAGLKYTILDDTHFYYTGLSANDMFGYYMTEKHGASIAVFPIDKKLRYKIPFSQPFETIDYLKYIRDVSGARCVTYADDGEKFGSWPETHKWVYGGKWLHNFYTSLEDNSGTIHMTHFSEYIKNHPPLGRIYLPMASYEEMMEWALPAESGTKFTAVLRELGDMGKLEEWKPFIRGGLWDNFLAKYDESNRMHKKMLYVSRKVDGALKRKAPEKVYNNARRELFRGQCNCAYWHGMFGGLYLNYLRHAMYQSLINAEKLIDDDLYKSDKWNYTQLTDFDMDGAVEAIIENPALNAYFDISYGGSLFEFDFRPASFSLSNTLSRRREAYHDKILTERGDSEATANQPASIHDTVKLKEEGLAGRIRYDRYHRRSFQDRFVDSSVTLDDYKNATFEELGNFVDCPYVLDSFSKDSNGVTLQLSRNGEVRAGDQSRPMLIAKTFSIDNKNAVISASYLVTNKGEEQVSLTMVTEFNLTLLAADASDRYWIIDHSEAKLTLREEGTRAGVSQIGMRDDWSRFEVTIKSSDPIDIYRFPVETVSQSESGFERTYQGSCIALLRPLNLSPGESLKFAITLSAKKTS</sequence>
<evidence type="ECO:0000259" key="3">
    <source>
        <dbReference type="Pfam" id="PF03065"/>
    </source>
</evidence>
<comment type="similarity">
    <text evidence="1">Belongs to the glycosyl hydrolase 57 family.</text>
</comment>
<dbReference type="PANTHER" id="PTHR36306:SF1">
    <property type="entry name" value="ALPHA-AMYLASE-RELATED"/>
    <property type="match status" value="1"/>
</dbReference>
<accession>A0A3B1C579</accession>
<dbReference type="EC" id="3.2.1.1" evidence="6"/>
<dbReference type="GO" id="GO:0004556">
    <property type="term" value="F:alpha-amylase activity"/>
    <property type="evidence" value="ECO:0007669"/>
    <property type="project" value="UniProtKB-EC"/>
</dbReference>
<dbReference type="InterPro" id="IPR015179">
    <property type="entry name" value="A-amylase/a-glucTrfase_C"/>
</dbReference>
<dbReference type="SUPFAM" id="SSF74650">
    <property type="entry name" value="Galactose mutarotase-like"/>
    <property type="match status" value="1"/>
</dbReference>
<dbReference type="InterPro" id="IPR011330">
    <property type="entry name" value="Glyco_hydro/deAcase_b/a-brl"/>
</dbReference>
<gene>
    <name evidence="6" type="ORF">MNBD_NITROSPINAE02-1933</name>
</gene>
<dbReference type="InterPro" id="IPR004300">
    <property type="entry name" value="Glyco_hydro_57_N"/>
</dbReference>
<keyword evidence="2" id="KW-0119">Carbohydrate metabolism</keyword>
<feature type="domain" description="Alpha-amylase/4-alpha-glucanotransferase C-terminal" evidence="5">
    <location>
        <begin position="413"/>
        <end position="696"/>
    </location>
</feature>
<evidence type="ECO:0000256" key="2">
    <source>
        <dbReference type="ARBA" id="ARBA00023277"/>
    </source>
</evidence>
<dbReference type="Gene3D" id="2.70.98.10">
    <property type="match status" value="1"/>
</dbReference>
<dbReference type="GO" id="GO:0005975">
    <property type="term" value="P:carbohydrate metabolic process"/>
    <property type="evidence" value="ECO:0007669"/>
    <property type="project" value="InterPro"/>
</dbReference>
<dbReference type="Pfam" id="PF09094">
    <property type="entry name" value="AmyA-A_glucT_m"/>
    <property type="match status" value="1"/>
</dbReference>
<evidence type="ECO:0000259" key="5">
    <source>
        <dbReference type="Pfam" id="PF09095"/>
    </source>
</evidence>
<organism evidence="6">
    <name type="scientific">hydrothermal vent metagenome</name>
    <dbReference type="NCBI Taxonomy" id="652676"/>
    <lineage>
        <taxon>unclassified sequences</taxon>
        <taxon>metagenomes</taxon>
        <taxon>ecological metagenomes</taxon>
    </lineage>
</organism>
<name>A0A3B1C579_9ZZZZ</name>
<protein>
    <submittedName>
        <fullName evidence="6">Alpha-amylase</fullName>
        <ecNumber evidence="6">3.2.1.1</ecNumber>
    </submittedName>
</protein>
<dbReference type="SUPFAM" id="SSF88688">
    <property type="entry name" value="Families 57/38 glycoside transferase middle domain"/>
    <property type="match status" value="1"/>
</dbReference>
<dbReference type="EMBL" id="UOGE01000108">
    <property type="protein sequence ID" value="VAX25676.1"/>
    <property type="molecule type" value="Genomic_DNA"/>
</dbReference>
<dbReference type="Gene3D" id="3.20.110.20">
    <property type="match status" value="1"/>
</dbReference>
<evidence type="ECO:0000313" key="6">
    <source>
        <dbReference type="EMBL" id="VAX25676.1"/>
    </source>
</evidence>
<feature type="domain" description="Alpha-amylase/4-alpha-glucanotransferase central" evidence="4">
    <location>
        <begin position="313"/>
        <end position="395"/>
    </location>
</feature>
<feature type="domain" description="Glycoside hydrolase family 57 N-terminal" evidence="3">
    <location>
        <begin position="11"/>
        <end position="270"/>
    </location>
</feature>
<dbReference type="InterPro" id="IPR011013">
    <property type="entry name" value="Gal_mutarotase_sf_dom"/>
</dbReference>